<keyword evidence="3" id="KW-1185">Reference proteome</keyword>
<dbReference type="OrthoDB" id="5407653at2759"/>
<sequence length="579" mass="65239">MFSWGGGLAVPSFYVNLEEEREPPPLPTTVQFPEYGRLNSYGPHDEKGCDVLYRLLAGAKKPQDITDEYLAAFNIKVVPDVDASRIVPDHDQNPKPPYQWPNYSPGEGEEKLDATIDAPIFLSNGAPFPDKSKHNLLKEELLFDNDDAFRSLARVEPPPGRKNPRIAHARKFWTALQQAAQYWDTSHDNYYEISTENDSGCAATDPTIANSHGKGVASGVAPDNVLGSRMDVDNRYSYNQSPVTIPQMKLRIPSGNRRYKGRRIGTGTDMPDSVREDILRGLVEMVAWSLGCQIKLPTMPPRLAVKDLLFPVRQSFNVSRIPQDRQEARKRILEGPVLVAQCRAETQFYDNATEQRYVEKCDVLRETAGMLLLAQERARENKTEVKPGDGKWWATTPRWGGLPNNGPVGEPIRTSPEELAEPAPSSSPVDPEATANKRTKHDRSTISFRRGLGPNRKVSMVEKWKTVQPGPGLWDKKMKYVKIGADVDSPFDDVFMVSSINHHFSIIHLRVYDQYLQWLETGKADSVNTDAGLGSDADPESSQWRSLVLRRTRWFDFFNATDRSEGFDGLWAVLTHMMR</sequence>
<organism evidence="2 3">
    <name type="scientific">Arthroderma otae (strain ATCC MYA-4605 / CBS 113480)</name>
    <name type="common">Microsporum canis</name>
    <dbReference type="NCBI Taxonomy" id="554155"/>
    <lineage>
        <taxon>Eukaryota</taxon>
        <taxon>Fungi</taxon>
        <taxon>Dikarya</taxon>
        <taxon>Ascomycota</taxon>
        <taxon>Pezizomycotina</taxon>
        <taxon>Eurotiomycetes</taxon>
        <taxon>Eurotiomycetidae</taxon>
        <taxon>Onygenales</taxon>
        <taxon>Arthrodermataceae</taxon>
        <taxon>Microsporum</taxon>
    </lineage>
</organism>
<reference evidence="3" key="1">
    <citation type="journal article" date="2012" name="MBio">
        <title>Comparative genome analysis of Trichophyton rubrum and related dermatophytes reveals candidate genes involved in infection.</title>
        <authorList>
            <person name="Martinez D.A."/>
            <person name="Oliver B.G."/>
            <person name="Graeser Y."/>
            <person name="Goldberg J.M."/>
            <person name="Li W."/>
            <person name="Martinez-Rossi N.M."/>
            <person name="Monod M."/>
            <person name="Shelest E."/>
            <person name="Barton R.C."/>
            <person name="Birch E."/>
            <person name="Brakhage A.A."/>
            <person name="Chen Z."/>
            <person name="Gurr S.J."/>
            <person name="Heiman D."/>
            <person name="Heitman J."/>
            <person name="Kosti I."/>
            <person name="Rossi A."/>
            <person name="Saif S."/>
            <person name="Samalova M."/>
            <person name="Saunders C.W."/>
            <person name="Shea T."/>
            <person name="Summerbell R.C."/>
            <person name="Xu J."/>
            <person name="Young S."/>
            <person name="Zeng Q."/>
            <person name="Birren B.W."/>
            <person name="Cuomo C.A."/>
            <person name="White T.C."/>
        </authorList>
    </citation>
    <scope>NUCLEOTIDE SEQUENCE [LARGE SCALE GENOMIC DNA]</scope>
    <source>
        <strain evidence="3">ATCC MYA-4605 / CBS 113480</strain>
    </source>
</reference>
<dbReference type="AlphaFoldDB" id="C5FCG1"/>
<dbReference type="VEuPathDB" id="FungiDB:MCYG_00293"/>
<name>C5FCG1_ARTOC</name>
<feature type="region of interest" description="Disordered" evidence="1">
    <location>
        <begin position="382"/>
        <end position="442"/>
    </location>
</feature>
<protein>
    <submittedName>
        <fullName evidence="2">Uncharacterized protein</fullName>
    </submittedName>
</protein>
<dbReference type="STRING" id="554155.C5FCG1"/>
<dbReference type="eggNOG" id="ENOG502S9CJ">
    <property type="taxonomic scope" value="Eukaryota"/>
</dbReference>
<dbReference type="GeneID" id="9225250"/>
<dbReference type="RefSeq" id="XP_002850189.1">
    <property type="nucleotide sequence ID" value="XM_002850143.1"/>
</dbReference>
<accession>C5FCG1</accession>
<dbReference type="OMA" id="CRPETSF"/>
<gene>
    <name evidence="2" type="ORF">MCYG_00293</name>
</gene>
<evidence type="ECO:0000256" key="1">
    <source>
        <dbReference type="SAM" id="MobiDB-lite"/>
    </source>
</evidence>
<proteinExistence type="predicted"/>
<dbReference type="HOGENOM" id="CLU_014758_0_0_1"/>
<evidence type="ECO:0000313" key="2">
    <source>
        <dbReference type="EMBL" id="EEQ27405.1"/>
    </source>
</evidence>
<dbReference type="EMBL" id="DS995701">
    <property type="protein sequence ID" value="EEQ27405.1"/>
    <property type="molecule type" value="Genomic_DNA"/>
</dbReference>
<dbReference type="Proteomes" id="UP000002035">
    <property type="component" value="Unassembled WGS sequence"/>
</dbReference>
<evidence type="ECO:0000313" key="3">
    <source>
        <dbReference type="Proteomes" id="UP000002035"/>
    </source>
</evidence>